<protein>
    <submittedName>
        <fullName evidence="2">Uncharacterized protein</fullName>
    </submittedName>
</protein>
<organism evidence="2">
    <name type="scientific">Oscillatoriales cyanobacterium SpSt-418</name>
    <dbReference type="NCBI Taxonomy" id="2282169"/>
    <lineage>
        <taxon>Bacteria</taxon>
        <taxon>Bacillati</taxon>
        <taxon>Cyanobacteriota</taxon>
        <taxon>Cyanophyceae</taxon>
        <taxon>Oscillatoriophycideae</taxon>
        <taxon>Oscillatoriales</taxon>
    </lineage>
</organism>
<sequence length="96" mass="10082">MPFLSSTHLRSLLLTGSVSFAVPILLIGLVALVSLLLEQIPFLQQIGDFSASNVLQFLQVFGNGSALEGILVIGVASSIVGALFDLFASNRTATPH</sequence>
<feature type="transmembrane region" description="Helical" evidence="1">
    <location>
        <begin position="12"/>
        <end position="37"/>
    </location>
</feature>
<gene>
    <name evidence="2" type="ORF">ENR64_05215</name>
</gene>
<feature type="transmembrane region" description="Helical" evidence="1">
    <location>
        <begin position="69"/>
        <end position="88"/>
    </location>
</feature>
<evidence type="ECO:0000256" key="1">
    <source>
        <dbReference type="SAM" id="Phobius"/>
    </source>
</evidence>
<keyword evidence="1" id="KW-0472">Membrane</keyword>
<comment type="caution">
    <text evidence="2">The sequence shown here is derived from an EMBL/GenBank/DDBJ whole genome shotgun (WGS) entry which is preliminary data.</text>
</comment>
<reference evidence="2" key="1">
    <citation type="journal article" date="2020" name="mSystems">
        <title>Genome- and Community-Level Interaction Insights into Carbon Utilization and Element Cycling Functions of Hydrothermarchaeota in Hydrothermal Sediment.</title>
        <authorList>
            <person name="Zhou Z."/>
            <person name="Liu Y."/>
            <person name="Xu W."/>
            <person name="Pan J."/>
            <person name="Luo Z.H."/>
            <person name="Li M."/>
        </authorList>
    </citation>
    <scope>NUCLEOTIDE SEQUENCE [LARGE SCALE GENOMIC DNA]</scope>
    <source>
        <strain evidence="2">SpSt-418</strain>
    </source>
</reference>
<keyword evidence="1" id="KW-0812">Transmembrane</keyword>
<evidence type="ECO:0000313" key="2">
    <source>
        <dbReference type="EMBL" id="HFM97163.1"/>
    </source>
</evidence>
<dbReference type="EMBL" id="DSRU01000058">
    <property type="protein sequence ID" value="HFM97163.1"/>
    <property type="molecule type" value="Genomic_DNA"/>
</dbReference>
<accession>A0A7C3KCN5</accession>
<dbReference type="AlphaFoldDB" id="A0A7C3KCN5"/>
<proteinExistence type="predicted"/>
<keyword evidence="1" id="KW-1133">Transmembrane helix</keyword>
<name>A0A7C3KCN5_9CYAN</name>